<evidence type="ECO:0000313" key="1">
    <source>
        <dbReference type="EMBL" id="SVD87886.1"/>
    </source>
</evidence>
<reference evidence="1" key="1">
    <citation type="submission" date="2018-05" db="EMBL/GenBank/DDBJ databases">
        <authorList>
            <person name="Lanie J.A."/>
            <person name="Ng W.-L."/>
            <person name="Kazmierczak K.M."/>
            <person name="Andrzejewski T.M."/>
            <person name="Davidsen T.M."/>
            <person name="Wayne K.J."/>
            <person name="Tettelin H."/>
            <person name="Glass J.I."/>
            <person name="Rusch D."/>
            <person name="Podicherti R."/>
            <person name="Tsui H.-C.T."/>
            <person name="Winkler M.E."/>
        </authorList>
    </citation>
    <scope>NUCLEOTIDE SEQUENCE</scope>
</reference>
<feature type="non-terminal residue" evidence="1">
    <location>
        <position position="24"/>
    </location>
</feature>
<gene>
    <name evidence="1" type="ORF">METZ01_LOCUS440740</name>
</gene>
<dbReference type="EMBL" id="UINC01179279">
    <property type="protein sequence ID" value="SVD87886.1"/>
    <property type="molecule type" value="Genomic_DNA"/>
</dbReference>
<proteinExistence type="predicted"/>
<dbReference type="AlphaFoldDB" id="A0A382YX78"/>
<protein>
    <submittedName>
        <fullName evidence="1">Uncharacterized protein</fullName>
    </submittedName>
</protein>
<feature type="non-terminal residue" evidence="1">
    <location>
        <position position="1"/>
    </location>
</feature>
<name>A0A382YX78_9ZZZZ</name>
<organism evidence="1">
    <name type="scientific">marine metagenome</name>
    <dbReference type="NCBI Taxonomy" id="408172"/>
    <lineage>
        <taxon>unclassified sequences</taxon>
        <taxon>metagenomes</taxon>
        <taxon>ecological metagenomes</taxon>
    </lineage>
</organism>
<sequence>MAIDTKIFLKTILAMNQTKITTII</sequence>
<accession>A0A382YX78</accession>